<accession>A0A840A5V4</accession>
<gene>
    <name evidence="1" type="ORF">GGQ61_003678</name>
</gene>
<dbReference type="Proteomes" id="UP000530564">
    <property type="component" value="Unassembled WGS sequence"/>
</dbReference>
<sequence length="40" mass="4653">MKLPSIRDGQTHERRYGLPMFLDENDQGVLTDQVLLVDHD</sequence>
<reference evidence="1 2" key="1">
    <citation type="submission" date="2020-08" db="EMBL/GenBank/DDBJ databases">
        <title>Genomic Encyclopedia of Type Strains, Phase IV (KMG-IV): sequencing the most valuable type-strain genomes for metagenomic binning, comparative biology and taxonomic classification.</title>
        <authorList>
            <person name="Goeker M."/>
        </authorList>
    </citation>
    <scope>NUCLEOTIDE SEQUENCE [LARGE SCALE GENOMIC DNA]</scope>
    <source>
        <strain evidence="1 2">DSM 21793</strain>
    </source>
</reference>
<keyword evidence="2" id="KW-1185">Reference proteome</keyword>
<dbReference type="RefSeq" id="WP_281372732.1">
    <property type="nucleotide sequence ID" value="NZ_JACIDK010000006.1"/>
</dbReference>
<dbReference type="AlphaFoldDB" id="A0A840A5V4"/>
<evidence type="ECO:0000313" key="2">
    <source>
        <dbReference type="Proteomes" id="UP000530564"/>
    </source>
</evidence>
<dbReference type="EMBL" id="JACIDK010000006">
    <property type="protein sequence ID" value="MBB3892940.1"/>
    <property type="molecule type" value="Genomic_DNA"/>
</dbReference>
<proteinExistence type="predicted"/>
<organism evidence="1 2">
    <name type="scientific">Phenylobacterium haematophilum</name>
    <dbReference type="NCBI Taxonomy" id="98513"/>
    <lineage>
        <taxon>Bacteria</taxon>
        <taxon>Pseudomonadati</taxon>
        <taxon>Pseudomonadota</taxon>
        <taxon>Alphaproteobacteria</taxon>
        <taxon>Caulobacterales</taxon>
        <taxon>Caulobacteraceae</taxon>
        <taxon>Phenylobacterium</taxon>
    </lineage>
</organism>
<evidence type="ECO:0000313" key="1">
    <source>
        <dbReference type="EMBL" id="MBB3892940.1"/>
    </source>
</evidence>
<comment type="caution">
    <text evidence="1">The sequence shown here is derived from an EMBL/GenBank/DDBJ whole genome shotgun (WGS) entry which is preliminary data.</text>
</comment>
<protein>
    <submittedName>
        <fullName evidence="1">Uncharacterized protein</fullName>
    </submittedName>
</protein>
<name>A0A840A5V4_9CAUL</name>